<comment type="similarity">
    <text evidence="2">Belongs to the EamA transporter family.</text>
</comment>
<feature type="domain" description="EamA" evidence="9">
    <location>
        <begin position="2"/>
        <end position="138"/>
    </location>
</feature>
<reference evidence="10 11" key="1">
    <citation type="submission" date="2019-10" db="EMBL/GenBank/DDBJ databases">
        <title>Cognatihalovulum marinum gen. nov. sp. nov., a new member of the family Rhodobacteraceae isolated from deep seawater of the Northwest Indian Ocean.</title>
        <authorList>
            <person name="Ruan C."/>
            <person name="Wang J."/>
            <person name="Zheng X."/>
            <person name="Song L."/>
            <person name="Zhu Y."/>
            <person name="Huang Y."/>
            <person name="Lu Z."/>
            <person name="Du W."/>
            <person name="Huang L."/>
            <person name="Dai X."/>
        </authorList>
    </citation>
    <scope>NUCLEOTIDE SEQUENCE [LARGE SCALE GENOMIC DNA]</scope>
    <source>
        <strain evidence="10 11">2CG4</strain>
    </source>
</reference>
<evidence type="ECO:0000313" key="10">
    <source>
        <dbReference type="EMBL" id="MSU88966.1"/>
    </source>
</evidence>
<keyword evidence="11" id="KW-1185">Reference proteome</keyword>
<dbReference type="AlphaFoldDB" id="A0A6L5YXA2"/>
<feature type="transmembrane region" description="Helical" evidence="8">
    <location>
        <begin position="98"/>
        <end position="115"/>
    </location>
</feature>
<comment type="caution">
    <text evidence="10">The sequence shown here is derived from an EMBL/GenBank/DDBJ whole genome shotgun (WGS) entry which is preliminary data.</text>
</comment>
<name>A0A6L5YXA2_9RHOB</name>
<feature type="transmembrane region" description="Helical" evidence="8">
    <location>
        <begin position="205"/>
        <end position="225"/>
    </location>
</feature>
<protein>
    <submittedName>
        <fullName evidence="10">EamA family transporter RarD</fullName>
    </submittedName>
</protein>
<proteinExistence type="inferred from homology"/>
<dbReference type="SUPFAM" id="SSF103481">
    <property type="entry name" value="Multidrug resistance efflux transporter EmrE"/>
    <property type="match status" value="2"/>
</dbReference>
<accession>A0A6L5YXA2</accession>
<feature type="transmembrane region" description="Helical" evidence="8">
    <location>
        <begin position="70"/>
        <end position="86"/>
    </location>
</feature>
<dbReference type="InterPro" id="IPR037185">
    <property type="entry name" value="EmrE-like"/>
</dbReference>
<organism evidence="10 11">
    <name type="scientific">Halovulum marinum</name>
    <dbReference type="NCBI Taxonomy" id="2662447"/>
    <lineage>
        <taxon>Bacteria</taxon>
        <taxon>Pseudomonadati</taxon>
        <taxon>Pseudomonadota</taxon>
        <taxon>Alphaproteobacteria</taxon>
        <taxon>Rhodobacterales</taxon>
        <taxon>Paracoccaceae</taxon>
        <taxon>Halovulum</taxon>
    </lineage>
</organism>
<evidence type="ECO:0000256" key="8">
    <source>
        <dbReference type="SAM" id="Phobius"/>
    </source>
</evidence>
<keyword evidence="4" id="KW-1003">Cell membrane</keyword>
<sequence>MRGVAAIVSACTIWGLSGLYFGRIRQVPAVEVLAHRVVWSLLFFLILFAIQGRLRPLLALVGRGGAPRRIALASLAISSNWLGYVWAVQNGHATEASLGYYIFPLVAVVLGYIAFGERFSRLQMLAIALALSAVAVLTVWLGQPPWISLFLAGTFGIYGLIKKGMAAGPVLSVGAETLLLAPLALGWLLWLHVNGGGAFRDSAGAVGYLMLSAGFTGVPLVLFSYASRRLRYATLGLVQYLNPTLQFTVAMLYFAEPFGRAHAVAFPLIWAGVALYCLDLWRQERLRSAARS</sequence>
<dbReference type="EMBL" id="WIND01000002">
    <property type="protein sequence ID" value="MSU88966.1"/>
    <property type="molecule type" value="Genomic_DNA"/>
</dbReference>
<evidence type="ECO:0000256" key="4">
    <source>
        <dbReference type="ARBA" id="ARBA00022475"/>
    </source>
</evidence>
<keyword evidence="7 8" id="KW-0472">Membrane</keyword>
<evidence type="ECO:0000256" key="7">
    <source>
        <dbReference type="ARBA" id="ARBA00023136"/>
    </source>
</evidence>
<evidence type="ECO:0000313" key="11">
    <source>
        <dbReference type="Proteomes" id="UP000474957"/>
    </source>
</evidence>
<evidence type="ECO:0000256" key="3">
    <source>
        <dbReference type="ARBA" id="ARBA00022448"/>
    </source>
</evidence>
<feature type="transmembrane region" description="Helical" evidence="8">
    <location>
        <begin position="261"/>
        <end position="281"/>
    </location>
</feature>
<feature type="transmembrane region" description="Helical" evidence="8">
    <location>
        <begin position="33"/>
        <end position="50"/>
    </location>
</feature>
<dbReference type="GO" id="GO:0005886">
    <property type="term" value="C:plasma membrane"/>
    <property type="evidence" value="ECO:0007669"/>
    <property type="project" value="UniProtKB-SubCell"/>
</dbReference>
<keyword evidence="5 8" id="KW-0812">Transmembrane</keyword>
<dbReference type="InterPro" id="IPR000620">
    <property type="entry name" value="EamA_dom"/>
</dbReference>
<feature type="transmembrane region" description="Helical" evidence="8">
    <location>
        <begin position="237"/>
        <end position="255"/>
    </location>
</feature>
<evidence type="ECO:0000256" key="6">
    <source>
        <dbReference type="ARBA" id="ARBA00022989"/>
    </source>
</evidence>
<comment type="subcellular location">
    <subcellularLocation>
        <location evidence="1">Cell membrane</location>
        <topology evidence="1">Multi-pass membrane protein</topology>
    </subcellularLocation>
</comment>
<feature type="transmembrane region" description="Helical" evidence="8">
    <location>
        <begin position="146"/>
        <end position="161"/>
    </location>
</feature>
<feature type="transmembrane region" description="Helical" evidence="8">
    <location>
        <begin position="122"/>
        <end position="140"/>
    </location>
</feature>
<feature type="transmembrane region" description="Helical" evidence="8">
    <location>
        <begin position="173"/>
        <end position="193"/>
    </location>
</feature>
<dbReference type="NCBIfam" id="TIGR00688">
    <property type="entry name" value="rarD"/>
    <property type="match status" value="1"/>
</dbReference>
<evidence type="ECO:0000256" key="1">
    <source>
        <dbReference type="ARBA" id="ARBA00004651"/>
    </source>
</evidence>
<evidence type="ECO:0000259" key="9">
    <source>
        <dbReference type="Pfam" id="PF00892"/>
    </source>
</evidence>
<keyword evidence="6 8" id="KW-1133">Transmembrane helix</keyword>
<evidence type="ECO:0000256" key="2">
    <source>
        <dbReference type="ARBA" id="ARBA00007362"/>
    </source>
</evidence>
<evidence type="ECO:0000256" key="5">
    <source>
        <dbReference type="ARBA" id="ARBA00022692"/>
    </source>
</evidence>
<gene>
    <name evidence="10" type="primary">rarD</name>
    <name evidence="10" type="ORF">GE300_04920</name>
</gene>
<keyword evidence="3" id="KW-0813">Transport</keyword>
<dbReference type="InterPro" id="IPR004626">
    <property type="entry name" value="RarD"/>
</dbReference>
<dbReference type="Proteomes" id="UP000474957">
    <property type="component" value="Unassembled WGS sequence"/>
</dbReference>
<dbReference type="Pfam" id="PF00892">
    <property type="entry name" value="EamA"/>
    <property type="match status" value="1"/>
</dbReference>